<feature type="region of interest" description="Disordered" evidence="1">
    <location>
        <begin position="1"/>
        <end position="62"/>
    </location>
</feature>
<keyword evidence="3" id="KW-1185">Reference proteome</keyword>
<sequence length="62" mass="6496">MSDKTDRSGFNNDGYVPLQKGYTVIPSGTKVEGGYRPTTSEGPSSAPASVPNQPSSVQPPKK</sequence>
<evidence type="ECO:0000256" key="1">
    <source>
        <dbReference type="SAM" id="MobiDB-lite"/>
    </source>
</evidence>
<evidence type="ECO:0000313" key="3">
    <source>
        <dbReference type="Proteomes" id="UP000660885"/>
    </source>
</evidence>
<dbReference type="EMBL" id="JAETWB010000047">
    <property type="protein sequence ID" value="MBL6082110.1"/>
    <property type="molecule type" value="Genomic_DNA"/>
</dbReference>
<reference evidence="2 3" key="1">
    <citation type="submission" date="2021-01" db="EMBL/GenBank/DDBJ databases">
        <title>Belnapia mucosa sp. nov. and Belnapia arida sp. nov., isolated from the Tabernas Desert (Almeria, Spain).</title>
        <authorList>
            <person name="Molina-Menor E."/>
            <person name="Vidal-Verdu A."/>
            <person name="Calonge A."/>
            <person name="Satari L."/>
            <person name="Pereto J."/>
            <person name="Porcar M."/>
        </authorList>
    </citation>
    <scope>NUCLEOTIDE SEQUENCE [LARGE SCALE GENOMIC DNA]</scope>
    <source>
        <strain evidence="2 3">T18</strain>
    </source>
</reference>
<organism evidence="2 3">
    <name type="scientific">Belnapia arida</name>
    <dbReference type="NCBI Taxonomy" id="2804533"/>
    <lineage>
        <taxon>Bacteria</taxon>
        <taxon>Pseudomonadati</taxon>
        <taxon>Pseudomonadota</taxon>
        <taxon>Alphaproteobacteria</taxon>
        <taxon>Acetobacterales</taxon>
        <taxon>Roseomonadaceae</taxon>
        <taxon>Belnapia</taxon>
    </lineage>
</organism>
<accession>A0ABS1UC49</accession>
<evidence type="ECO:0000313" key="2">
    <source>
        <dbReference type="EMBL" id="MBL6082110.1"/>
    </source>
</evidence>
<proteinExistence type="predicted"/>
<dbReference type="Proteomes" id="UP000660885">
    <property type="component" value="Unassembled WGS sequence"/>
</dbReference>
<protein>
    <submittedName>
        <fullName evidence="2">Uncharacterized protein</fullName>
    </submittedName>
</protein>
<comment type="caution">
    <text evidence="2">The sequence shown here is derived from an EMBL/GenBank/DDBJ whole genome shotgun (WGS) entry which is preliminary data.</text>
</comment>
<name>A0ABS1UC49_9PROT</name>
<feature type="compositionally biased region" description="Low complexity" evidence="1">
    <location>
        <begin position="43"/>
        <end position="62"/>
    </location>
</feature>
<dbReference type="RefSeq" id="WP_202835322.1">
    <property type="nucleotide sequence ID" value="NZ_JAETWB010000047.1"/>
</dbReference>
<gene>
    <name evidence="2" type="ORF">JMJ56_29465</name>
</gene>